<evidence type="ECO:0000313" key="4">
    <source>
        <dbReference type="Proteomes" id="UP000028640"/>
    </source>
</evidence>
<keyword evidence="4" id="KW-1185">Reference proteome</keyword>
<dbReference type="RefSeq" id="WP_034790875.1">
    <property type="nucleotide sequence ID" value="NZ_JMPJ01000052.1"/>
</dbReference>
<proteinExistence type="predicted"/>
<reference evidence="3 4" key="1">
    <citation type="submission" date="2014-05" db="EMBL/GenBank/DDBJ databases">
        <title>ATOL: Assembling a taxonomically balanced genome-scale reconstruction of the evolutionary history of the Enterobacteriaceae.</title>
        <authorList>
            <person name="Plunkett G.III."/>
            <person name="Neeno-Eckwall E.C."/>
            <person name="Glasner J.D."/>
            <person name="Perna N.T."/>
        </authorList>
    </citation>
    <scope>NUCLEOTIDE SEQUENCE [LARGE SCALE GENOMIC DNA]</scope>
    <source>
        <strain evidence="3 4">ATCC 33852</strain>
    </source>
</reference>
<dbReference type="AlphaFoldDB" id="A0A085GBC3"/>
<dbReference type="OrthoDB" id="9204728at2"/>
<organism evidence="3 4">
    <name type="scientific">Ewingella americana (strain ATCC 33852 / DSM 4580 / CCUG 14506 / JCM 5911 / LMG 7869 / NCTC 12157 / CDC 1468-78)</name>
    <dbReference type="NCBI Taxonomy" id="910964"/>
    <lineage>
        <taxon>Bacteria</taxon>
        <taxon>Pseudomonadati</taxon>
        <taxon>Pseudomonadota</taxon>
        <taxon>Gammaproteobacteria</taxon>
        <taxon>Enterobacterales</taxon>
        <taxon>Yersiniaceae</taxon>
        <taxon>Ewingella</taxon>
    </lineage>
</organism>
<dbReference type="EMBL" id="JMPJ01000052">
    <property type="protein sequence ID" value="KFC81018.1"/>
    <property type="molecule type" value="Genomic_DNA"/>
</dbReference>
<dbReference type="Pfam" id="PF05488">
    <property type="entry name" value="PAAR_motif"/>
    <property type="match status" value="1"/>
</dbReference>
<name>A0A085GBC3_EWIA3</name>
<dbReference type="Proteomes" id="UP000028640">
    <property type="component" value="Unassembled WGS sequence"/>
</dbReference>
<evidence type="ECO:0000256" key="1">
    <source>
        <dbReference type="SAM" id="MobiDB-lite"/>
    </source>
</evidence>
<dbReference type="eggNOG" id="COG4104">
    <property type="taxonomic scope" value="Bacteria"/>
</dbReference>
<protein>
    <submittedName>
        <fullName evidence="3">Uropathogenic specific protein</fullName>
    </submittedName>
</protein>
<feature type="region of interest" description="Disordered" evidence="1">
    <location>
        <begin position="92"/>
        <end position="119"/>
    </location>
</feature>
<feature type="compositionally biased region" description="Polar residues" evidence="1">
    <location>
        <begin position="95"/>
        <end position="119"/>
    </location>
</feature>
<sequence>MAKGYYLVVEDETTCGGIIIEGDTTHTLFGRAVAREEDRVTCGKHPGTYYIIGHIPGDKIHGRNFAGTLHSKSSCPCEAEFIPSMVDDTYDLTPSDYSKPSTQTDESADNNNQANSPKNQIICTHTDGALVVAEYIVNEIKKNVKSQTAEQIRFLIDKETYNESMKEWENSPWYNKLNPPPQLSTVTAMAIWFQAVKTGSIWDHKHLIKSKFGRIAVERQLKSRQISRSHYHKYKNHDYFYDVWSNIHYGYVGLSTGFSVETLLAGSNMEQIRTSIDSEKDPIDDIVCVNIGFNLYYKYGRYARDLTSIDILDALENEPDINLKQSRQDHLCLSVKKNKLYCLE</sequence>
<dbReference type="InterPro" id="IPR028946">
    <property type="entry name" value="Ntox44"/>
</dbReference>
<dbReference type="InterPro" id="IPR008727">
    <property type="entry name" value="PAAR_motif"/>
</dbReference>
<dbReference type="CDD" id="cd14744">
    <property type="entry name" value="PAAR_CT_2"/>
    <property type="match status" value="1"/>
</dbReference>
<feature type="domain" description="Bacterial toxin 44" evidence="2">
    <location>
        <begin position="192"/>
        <end position="297"/>
    </location>
</feature>
<gene>
    <name evidence="3" type="ORF">GEAM_1887</name>
</gene>
<comment type="caution">
    <text evidence="3">The sequence shown here is derived from an EMBL/GenBank/DDBJ whole genome shotgun (WGS) entry which is preliminary data.</text>
</comment>
<evidence type="ECO:0000313" key="3">
    <source>
        <dbReference type="EMBL" id="KFC81018.1"/>
    </source>
</evidence>
<dbReference type="GeneID" id="78380233"/>
<evidence type="ECO:0000259" key="2">
    <source>
        <dbReference type="Pfam" id="PF15607"/>
    </source>
</evidence>
<dbReference type="Pfam" id="PF15607">
    <property type="entry name" value="Ntox44"/>
    <property type="match status" value="1"/>
</dbReference>
<accession>A0A085GBC3</accession>
<dbReference type="STRING" id="910964.GEAM_1887"/>